<dbReference type="NCBIfam" id="TIGR04057">
    <property type="entry name" value="SusC_RagA_signa"/>
    <property type="match status" value="1"/>
</dbReference>
<comment type="subcellular location">
    <subcellularLocation>
        <location evidence="1 8">Cell outer membrane</location>
        <topology evidence="1 8">Multi-pass membrane protein</topology>
    </subcellularLocation>
</comment>
<evidence type="ECO:0000256" key="8">
    <source>
        <dbReference type="PROSITE-ProRule" id="PRU01360"/>
    </source>
</evidence>
<dbReference type="EMBL" id="CAACYH010000004">
    <property type="protein sequence ID" value="VFB13357.1"/>
    <property type="molecule type" value="Genomic_DNA"/>
</dbReference>
<dbReference type="PROSITE" id="PS52016">
    <property type="entry name" value="TONB_DEPENDENT_REC_3"/>
    <property type="match status" value="1"/>
</dbReference>
<dbReference type="InterPro" id="IPR008969">
    <property type="entry name" value="CarboxyPept-like_regulatory"/>
</dbReference>
<organism evidence="12 13">
    <name type="scientific">Prevotella heparinolytica</name>
    <dbReference type="NCBI Taxonomy" id="28113"/>
    <lineage>
        <taxon>Bacteria</taxon>
        <taxon>Pseudomonadati</taxon>
        <taxon>Bacteroidota</taxon>
        <taxon>Bacteroidia</taxon>
        <taxon>Bacteroidales</taxon>
        <taxon>Bacteroidaceae</taxon>
        <taxon>Bacteroides</taxon>
    </lineage>
</organism>
<evidence type="ECO:0000256" key="3">
    <source>
        <dbReference type="ARBA" id="ARBA00022452"/>
    </source>
</evidence>
<evidence type="ECO:0000256" key="5">
    <source>
        <dbReference type="ARBA" id="ARBA00023077"/>
    </source>
</evidence>
<evidence type="ECO:0000256" key="4">
    <source>
        <dbReference type="ARBA" id="ARBA00022692"/>
    </source>
</evidence>
<proteinExistence type="inferred from homology"/>
<dbReference type="SUPFAM" id="SSF56935">
    <property type="entry name" value="Porins"/>
    <property type="match status" value="1"/>
</dbReference>
<keyword evidence="3 8" id="KW-1134">Transmembrane beta strand</keyword>
<dbReference type="GO" id="GO:0009279">
    <property type="term" value="C:cell outer membrane"/>
    <property type="evidence" value="ECO:0007669"/>
    <property type="project" value="UniProtKB-SubCell"/>
</dbReference>
<evidence type="ECO:0000259" key="11">
    <source>
        <dbReference type="Pfam" id="PF07715"/>
    </source>
</evidence>
<dbReference type="Pfam" id="PF13715">
    <property type="entry name" value="CarbopepD_reg_2"/>
    <property type="match status" value="1"/>
</dbReference>
<dbReference type="Gene3D" id="2.40.170.20">
    <property type="entry name" value="TonB-dependent receptor, beta-barrel domain"/>
    <property type="match status" value="1"/>
</dbReference>
<keyword evidence="2 8" id="KW-0813">Transport</keyword>
<keyword evidence="5 9" id="KW-0798">TonB box</keyword>
<sequence length="1021" mass="112610">MENNAVKRLVVSVAFLLMCIPFMLAQGHIKVTGRITDELNEPMIGVSVLEKGTANGAITDIDGNYTLSVKEGATIVYSYIGYLTQEKKAVAGVMDVILKEDSKTLDEVVVVGYGVQKKSSVTGAISQVKAEDMENRTISNASQALQGKTAGVQLITTSSAPGSTPTVRVRGFSSNESSNPLYVVDGVRMSDIGGLDPNNIASMEVLKDAASAAIYGAEAGNGVILISTKKGKAGQGKITYDFQFVTQSISHMPKLLNSEEYIQYMSEGNILAKDFMETNWDGKTNTNWLDIAFEDSRMAKHNLAFTGGGEQGNYYLALTYLDNDGIVKGKNDTYQRMTATVNAEYNIKPWLKVGTTNQIEKYNVRNVSSQNAYGSFLQAVLMMDPLTPDTYASDQLPTHMKNALSQGSTLLKDENGRYYGSSLFYVGENYHPTVMRESNISRNSGFNVNGSIYADFKPIKGLTVTSRFGYLLGGKRSSTTNLPFYGNTNQKRNYVNVSGQSSTNIYYQWENFANYMKSFGGHTINAMAGMSFQESTYDYVSAGLEANGENAVLQNNPLFYYLNYASSSAVKSLGGEKTRSAKMSYFGRVSYDYLGRYMAQFSLRADAADLSQLPISNRWGYFPAASVGWTVSEEKFFAPLQKHISSLKMRVSWGQNGSLSALGGYSYGTDMTSSGIYPLGAGNSFTSAVSPSSLGNDNLRWETSEQTNIGLDARFLRDRLNFSVDYFNKKTKDLLVWNTTPSLVIGGSTSPINAGNVSNKGWEFELGWRDRVKDFNYSVRGSLATLKNEVTYIDRSLSRIAGTAFHTYTLSYFEKGYPVYYFRGYKFKGLDAEGNPTFHDLDNSGNLSDGDLTYIGDAIPDFTYGVTLTAAWKGFDLTVFGTGSYGNEIYHCYYRPDYSSSNRLKDIFYDNRWTAENPNGTVPRAGAKNMDQYVQSDAMVYDGSFFRVKQIQLGYTLPKSLLKKVFVNNLRVYCSLDDFITFSSYPGFDPESSANATKGMGIDMGGYPASKKVVLGFNIEF</sequence>
<accession>A0A449I1Y3</accession>
<evidence type="ECO:0000313" key="13">
    <source>
        <dbReference type="Proteomes" id="UP000396835"/>
    </source>
</evidence>
<dbReference type="Gene3D" id="2.60.40.1120">
    <property type="entry name" value="Carboxypeptidase-like, regulatory domain"/>
    <property type="match status" value="1"/>
</dbReference>
<dbReference type="SUPFAM" id="SSF49464">
    <property type="entry name" value="Carboxypeptidase regulatory domain-like"/>
    <property type="match status" value="1"/>
</dbReference>
<evidence type="ECO:0000313" key="12">
    <source>
        <dbReference type="EMBL" id="VFB13357.1"/>
    </source>
</evidence>
<gene>
    <name evidence="12" type="ORF">NCTC7812_00880</name>
</gene>
<name>A0A449I1Y3_9BACE</name>
<dbReference type="Pfam" id="PF07715">
    <property type="entry name" value="Plug"/>
    <property type="match status" value="1"/>
</dbReference>
<dbReference type="AlphaFoldDB" id="A0A449I1Y3"/>
<evidence type="ECO:0000256" key="1">
    <source>
        <dbReference type="ARBA" id="ARBA00004571"/>
    </source>
</evidence>
<feature type="domain" description="TonB-dependent receptor-like beta-barrel" evidence="10">
    <location>
        <begin position="413"/>
        <end position="872"/>
    </location>
</feature>
<dbReference type="InterPro" id="IPR023997">
    <property type="entry name" value="TonB-dep_OMP_SusC/RagA_CS"/>
</dbReference>
<dbReference type="NCBIfam" id="TIGR04056">
    <property type="entry name" value="OMP_RagA_SusC"/>
    <property type="match status" value="1"/>
</dbReference>
<feature type="domain" description="TonB-dependent receptor plug" evidence="11">
    <location>
        <begin position="118"/>
        <end position="223"/>
    </location>
</feature>
<keyword evidence="12" id="KW-0675">Receptor</keyword>
<evidence type="ECO:0000259" key="10">
    <source>
        <dbReference type="Pfam" id="PF00593"/>
    </source>
</evidence>
<dbReference type="InterPro" id="IPR023996">
    <property type="entry name" value="TonB-dep_OMP_SusC/RagA"/>
</dbReference>
<dbReference type="InterPro" id="IPR036942">
    <property type="entry name" value="Beta-barrel_TonB_sf"/>
</dbReference>
<comment type="similarity">
    <text evidence="8 9">Belongs to the TonB-dependent receptor family.</text>
</comment>
<keyword evidence="4 8" id="KW-0812">Transmembrane</keyword>
<dbReference type="InterPro" id="IPR012910">
    <property type="entry name" value="Plug_dom"/>
</dbReference>
<dbReference type="InterPro" id="IPR039426">
    <property type="entry name" value="TonB-dep_rcpt-like"/>
</dbReference>
<reference evidence="12 13" key="1">
    <citation type="submission" date="2019-02" db="EMBL/GenBank/DDBJ databases">
        <authorList>
            <consortium name="Pathogen Informatics"/>
        </authorList>
    </citation>
    <scope>NUCLEOTIDE SEQUENCE [LARGE SCALE GENOMIC DNA]</scope>
    <source>
        <strain evidence="12 13">3012STDY7078512</strain>
    </source>
</reference>
<evidence type="ECO:0000256" key="9">
    <source>
        <dbReference type="RuleBase" id="RU003357"/>
    </source>
</evidence>
<keyword evidence="6 8" id="KW-0472">Membrane</keyword>
<dbReference type="Gene3D" id="2.170.130.10">
    <property type="entry name" value="TonB-dependent receptor, plug domain"/>
    <property type="match status" value="1"/>
</dbReference>
<dbReference type="RefSeq" id="WP_234878076.1">
    <property type="nucleotide sequence ID" value="NZ_CAACYH010000004.1"/>
</dbReference>
<dbReference type="InterPro" id="IPR037066">
    <property type="entry name" value="Plug_dom_sf"/>
</dbReference>
<dbReference type="Pfam" id="PF00593">
    <property type="entry name" value="TonB_dep_Rec_b-barrel"/>
    <property type="match status" value="1"/>
</dbReference>
<dbReference type="InterPro" id="IPR000531">
    <property type="entry name" value="Beta-barrel_TonB"/>
</dbReference>
<dbReference type="Proteomes" id="UP000396835">
    <property type="component" value="Unassembled WGS sequence"/>
</dbReference>
<protein>
    <submittedName>
        <fullName evidence="12">TonB-dependent receptor plug</fullName>
    </submittedName>
</protein>
<evidence type="ECO:0000256" key="6">
    <source>
        <dbReference type="ARBA" id="ARBA00023136"/>
    </source>
</evidence>
<keyword evidence="7 8" id="KW-0998">Cell outer membrane</keyword>
<evidence type="ECO:0000256" key="7">
    <source>
        <dbReference type="ARBA" id="ARBA00023237"/>
    </source>
</evidence>
<evidence type="ECO:0000256" key="2">
    <source>
        <dbReference type="ARBA" id="ARBA00022448"/>
    </source>
</evidence>